<dbReference type="GO" id="GO:0002098">
    <property type="term" value="P:tRNA wobble uridine modification"/>
    <property type="evidence" value="ECO:0007669"/>
    <property type="project" value="TreeGrafter"/>
</dbReference>
<protein>
    <submittedName>
        <fullName evidence="3">Small GTP-binding protein</fullName>
    </submittedName>
</protein>
<feature type="domain" description="Dynamin-like helical" evidence="2">
    <location>
        <begin position="207"/>
        <end position="525"/>
    </location>
</feature>
<sequence length="546" mass="62693">MAKTFQTDKQDLLERLQSLKEKLFTFDQYDIDVSALIEKVETSIGNLEKEKFIIAMFGAFTDGKSTILSSLTKRSDIEISPEPTTDEVSIFRLEHHQNKDDFYIVDTPGLFSEHMIHSERTQKYISEANVIIYTIDPVNPLKDSHHSTIKWLLEDLGKAESTLFVINKMDEVADLDDEMDYNRNSEIKQKVVVDTINSIVNVKKQPKVICVSADPYGMGLEHWLNEEPEYSRLSRMDTLVTELDMFIQEFKNELLRNAGISVIKDAILQSICQLEAARDDIKKSVELSSHQLEDLDQKIEKFSRDIIMKYRNIKEEILNLREDVFSVINSCTNTDHLKNRVQVKIGAEGHILSERINLIIQKHTESLFHEQMNLLKSIESSLSFHSDIQSKLLKFSGQAGAKLGSKLASQSSKTLSQAIIKVRDMAKLPIKFKPWQAMKWGKAVAKFGKFLQGLPALLDGISAITDMISEHKLKKERETILEEIDSLFKEFNSTFTRENYIETYFPLNKSEGELREDIAQIHQTNKEVLQDIENSLLQLKKEKQAI</sequence>
<dbReference type="InterPro" id="IPR027417">
    <property type="entry name" value="P-loop_NTPase"/>
</dbReference>
<evidence type="ECO:0000259" key="1">
    <source>
        <dbReference type="Pfam" id="PF01926"/>
    </source>
</evidence>
<dbReference type="Pfam" id="PF18709">
    <property type="entry name" value="DLP_helical"/>
    <property type="match status" value="1"/>
</dbReference>
<dbReference type="EMBL" id="QNRJ01000006">
    <property type="protein sequence ID" value="RBP04493.1"/>
    <property type="molecule type" value="Genomic_DNA"/>
</dbReference>
<evidence type="ECO:0000259" key="2">
    <source>
        <dbReference type="Pfam" id="PF18709"/>
    </source>
</evidence>
<evidence type="ECO:0000313" key="4">
    <source>
        <dbReference type="Proteomes" id="UP000252118"/>
    </source>
</evidence>
<name>A0A366EQ00_9BACI</name>
<proteinExistence type="predicted"/>
<dbReference type="InterPro" id="IPR040576">
    <property type="entry name" value="DLP_helical"/>
</dbReference>
<dbReference type="GO" id="GO:0005525">
    <property type="term" value="F:GTP binding"/>
    <property type="evidence" value="ECO:0007669"/>
    <property type="project" value="InterPro"/>
</dbReference>
<dbReference type="InterPro" id="IPR006073">
    <property type="entry name" value="GTP-bd"/>
</dbReference>
<dbReference type="RefSeq" id="WP_113969687.1">
    <property type="nucleotide sequence ID" value="NZ_QNRJ01000006.1"/>
</dbReference>
<dbReference type="NCBIfam" id="NF041922">
    <property type="entry name" value="DLP_LeoA_gen"/>
    <property type="match status" value="1"/>
</dbReference>
<organism evidence="3 4">
    <name type="scientific">Rossellomorea aquimaris</name>
    <dbReference type="NCBI Taxonomy" id="189382"/>
    <lineage>
        <taxon>Bacteria</taxon>
        <taxon>Bacillati</taxon>
        <taxon>Bacillota</taxon>
        <taxon>Bacilli</taxon>
        <taxon>Bacillales</taxon>
        <taxon>Bacillaceae</taxon>
        <taxon>Rossellomorea</taxon>
    </lineage>
</organism>
<dbReference type="Pfam" id="PF01926">
    <property type="entry name" value="MMR_HSR1"/>
    <property type="match status" value="1"/>
</dbReference>
<accession>A0A366EQ00</accession>
<dbReference type="PANTHER" id="PTHR42714">
    <property type="entry name" value="TRNA MODIFICATION GTPASE GTPBP3"/>
    <property type="match status" value="1"/>
</dbReference>
<dbReference type="InterPro" id="IPR049678">
    <property type="entry name" value="LeoA-like"/>
</dbReference>
<dbReference type="GO" id="GO:0030488">
    <property type="term" value="P:tRNA methylation"/>
    <property type="evidence" value="ECO:0007669"/>
    <property type="project" value="TreeGrafter"/>
</dbReference>
<dbReference type="AlphaFoldDB" id="A0A366EQ00"/>
<dbReference type="OrthoDB" id="9816479at2"/>
<dbReference type="Proteomes" id="UP000252118">
    <property type="component" value="Unassembled WGS sequence"/>
</dbReference>
<comment type="caution">
    <text evidence="3">The sequence shown here is derived from an EMBL/GenBank/DDBJ whole genome shotgun (WGS) entry which is preliminary data.</text>
</comment>
<dbReference type="Gene3D" id="3.40.50.300">
    <property type="entry name" value="P-loop containing nucleotide triphosphate hydrolases"/>
    <property type="match status" value="1"/>
</dbReference>
<dbReference type="SUPFAM" id="SSF52540">
    <property type="entry name" value="P-loop containing nucleoside triphosphate hydrolases"/>
    <property type="match status" value="1"/>
</dbReference>
<feature type="domain" description="G" evidence="1">
    <location>
        <begin position="54"/>
        <end position="168"/>
    </location>
</feature>
<dbReference type="PANTHER" id="PTHR42714:SF6">
    <property type="entry name" value="TRANSLATION INITIATION FACTOR IF-2"/>
    <property type="match status" value="1"/>
</dbReference>
<evidence type="ECO:0000313" key="3">
    <source>
        <dbReference type="EMBL" id="RBP04493.1"/>
    </source>
</evidence>
<gene>
    <name evidence="3" type="ORF">DET59_106285</name>
</gene>
<dbReference type="GO" id="GO:0005737">
    <property type="term" value="C:cytoplasm"/>
    <property type="evidence" value="ECO:0007669"/>
    <property type="project" value="TreeGrafter"/>
</dbReference>
<reference evidence="3 4" key="1">
    <citation type="submission" date="2018-06" db="EMBL/GenBank/DDBJ databases">
        <title>Freshwater and sediment microbial communities from various areas in North America, analyzing microbe dynamics in response to fracking.</title>
        <authorList>
            <person name="Lamendella R."/>
        </authorList>
    </citation>
    <scope>NUCLEOTIDE SEQUENCE [LARGE SCALE GENOMIC DNA]</scope>
    <source>
        <strain evidence="3 4">97B</strain>
    </source>
</reference>